<accession>A0AAV2DTK6</accession>
<evidence type="ECO:0008006" key="4">
    <source>
        <dbReference type="Google" id="ProtNLM"/>
    </source>
</evidence>
<proteinExistence type="predicted"/>
<dbReference type="AlphaFoldDB" id="A0AAV2DTK6"/>
<sequence length="70" mass="7967">MFMALIFPINCSALSSTCRSSSPPTFPSPDYADDDKNWWQEQRQPPAERTVGRVNVVFGSSCQELRHGYR</sequence>
<organism evidence="2 3">
    <name type="scientific">Linum trigynum</name>
    <dbReference type="NCBI Taxonomy" id="586398"/>
    <lineage>
        <taxon>Eukaryota</taxon>
        <taxon>Viridiplantae</taxon>
        <taxon>Streptophyta</taxon>
        <taxon>Embryophyta</taxon>
        <taxon>Tracheophyta</taxon>
        <taxon>Spermatophyta</taxon>
        <taxon>Magnoliopsida</taxon>
        <taxon>eudicotyledons</taxon>
        <taxon>Gunneridae</taxon>
        <taxon>Pentapetalae</taxon>
        <taxon>rosids</taxon>
        <taxon>fabids</taxon>
        <taxon>Malpighiales</taxon>
        <taxon>Linaceae</taxon>
        <taxon>Linum</taxon>
    </lineage>
</organism>
<evidence type="ECO:0000313" key="2">
    <source>
        <dbReference type="EMBL" id="CAL1377011.1"/>
    </source>
</evidence>
<feature type="region of interest" description="Disordered" evidence="1">
    <location>
        <begin position="16"/>
        <end position="36"/>
    </location>
</feature>
<keyword evidence="3" id="KW-1185">Reference proteome</keyword>
<name>A0AAV2DTK6_9ROSI</name>
<gene>
    <name evidence="2" type="ORF">LTRI10_LOCUS18695</name>
</gene>
<evidence type="ECO:0000256" key="1">
    <source>
        <dbReference type="SAM" id="MobiDB-lite"/>
    </source>
</evidence>
<reference evidence="2 3" key="1">
    <citation type="submission" date="2024-04" db="EMBL/GenBank/DDBJ databases">
        <authorList>
            <person name="Fracassetti M."/>
        </authorList>
    </citation>
    <scope>NUCLEOTIDE SEQUENCE [LARGE SCALE GENOMIC DNA]</scope>
</reference>
<protein>
    <recommendedName>
        <fullName evidence="4">Secreted protein</fullName>
    </recommendedName>
</protein>
<dbReference type="Proteomes" id="UP001497516">
    <property type="component" value="Chromosome 3"/>
</dbReference>
<evidence type="ECO:0000313" key="3">
    <source>
        <dbReference type="Proteomes" id="UP001497516"/>
    </source>
</evidence>
<dbReference type="EMBL" id="OZ034816">
    <property type="protein sequence ID" value="CAL1377011.1"/>
    <property type="molecule type" value="Genomic_DNA"/>
</dbReference>